<dbReference type="EMBL" id="FOCM01000004">
    <property type="protein sequence ID" value="SEN50614.1"/>
    <property type="molecule type" value="Genomic_DNA"/>
</dbReference>
<dbReference type="GO" id="GO:0019619">
    <property type="term" value="P:3,4-dihydroxybenzoate catabolic process"/>
    <property type="evidence" value="ECO:0007669"/>
    <property type="project" value="InterPro"/>
</dbReference>
<proteinExistence type="inferred from homology"/>
<name>A0A1H8H3Q9_9RHOB</name>
<comment type="similarity">
    <text evidence="1">Belongs to the LysR transcriptional regulatory family.</text>
</comment>
<dbReference type="FunFam" id="1.10.10.10:FF:000001">
    <property type="entry name" value="LysR family transcriptional regulator"/>
    <property type="match status" value="1"/>
</dbReference>
<dbReference type="InterPro" id="IPR036390">
    <property type="entry name" value="WH_DNA-bd_sf"/>
</dbReference>
<evidence type="ECO:0000259" key="5">
    <source>
        <dbReference type="PROSITE" id="PS50931"/>
    </source>
</evidence>
<reference evidence="7" key="1">
    <citation type="submission" date="2016-10" db="EMBL/GenBank/DDBJ databases">
        <authorList>
            <person name="Varghese N."/>
            <person name="Submissions S."/>
        </authorList>
    </citation>
    <scope>NUCLEOTIDE SEQUENCE [LARGE SCALE GENOMIC DNA]</scope>
    <source>
        <strain evidence="7">DSM 26893</strain>
    </source>
</reference>
<dbReference type="Proteomes" id="UP000199372">
    <property type="component" value="Unassembled WGS sequence"/>
</dbReference>
<keyword evidence="7" id="KW-1185">Reference proteome</keyword>
<keyword evidence="2" id="KW-0805">Transcription regulation</keyword>
<protein>
    <submittedName>
        <fullName evidence="6">LysR family transcriptional regulator, pca operon transcriptional activator</fullName>
    </submittedName>
</protein>
<keyword evidence="3" id="KW-0238">DNA-binding</keyword>
<dbReference type="PANTHER" id="PTHR30419:SF8">
    <property type="entry name" value="NITROGEN ASSIMILATION TRANSCRIPTIONAL ACTIVATOR-RELATED"/>
    <property type="match status" value="1"/>
</dbReference>
<dbReference type="InterPro" id="IPR036388">
    <property type="entry name" value="WH-like_DNA-bd_sf"/>
</dbReference>
<dbReference type="SUPFAM" id="SSF53850">
    <property type="entry name" value="Periplasmic binding protein-like II"/>
    <property type="match status" value="1"/>
</dbReference>
<organism evidence="6 7">
    <name type="scientific">Palleronia pelagia</name>
    <dbReference type="NCBI Taxonomy" id="387096"/>
    <lineage>
        <taxon>Bacteria</taxon>
        <taxon>Pseudomonadati</taxon>
        <taxon>Pseudomonadota</taxon>
        <taxon>Alphaproteobacteria</taxon>
        <taxon>Rhodobacterales</taxon>
        <taxon>Roseobacteraceae</taxon>
        <taxon>Palleronia</taxon>
    </lineage>
</organism>
<dbReference type="PROSITE" id="PS50931">
    <property type="entry name" value="HTH_LYSR"/>
    <property type="match status" value="1"/>
</dbReference>
<feature type="domain" description="HTH lysR-type" evidence="5">
    <location>
        <begin position="16"/>
        <end position="73"/>
    </location>
</feature>
<dbReference type="InterPro" id="IPR012787">
    <property type="entry name" value="TF_PcaQ"/>
</dbReference>
<dbReference type="PANTHER" id="PTHR30419">
    <property type="entry name" value="HTH-TYPE TRANSCRIPTIONAL REGULATOR YBHD"/>
    <property type="match status" value="1"/>
</dbReference>
<keyword evidence="4" id="KW-0804">Transcription</keyword>
<dbReference type="GO" id="GO:0003700">
    <property type="term" value="F:DNA-binding transcription factor activity"/>
    <property type="evidence" value="ECO:0007669"/>
    <property type="project" value="InterPro"/>
</dbReference>
<evidence type="ECO:0000313" key="7">
    <source>
        <dbReference type="Proteomes" id="UP000199372"/>
    </source>
</evidence>
<dbReference type="InterPro" id="IPR005119">
    <property type="entry name" value="LysR_subst-bd"/>
</dbReference>
<dbReference type="Pfam" id="PF00126">
    <property type="entry name" value="HTH_1"/>
    <property type="match status" value="1"/>
</dbReference>
<evidence type="ECO:0000313" key="6">
    <source>
        <dbReference type="EMBL" id="SEN50614.1"/>
    </source>
</evidence>
<dbReference type="SUPFAM" id="SSF46785">
    <property type="entry name" value="Winged helix' DNA-binding domain"/>
    <property type="match status" value="1"/>
</dbReference>
<dbReference type="InterPro" id="IPR050950">
    <property type="entry name" value="HTH-type_LysR_regulators"/>
</dbReference>
<evidence type="ECO:0000256" key="4">
    <source>
        <dbReference type="ARBA" id="ARBA00023163"/>
    </source>
</evidence>
<dbReference type="InterPro" id="IPR000847">
    <property type="entry name" value="LysR_HTH_N"/>
</dbReference>
<accession>A0A1H8H3Q9</accession>
<dbReference type="AlphaFoldDB" id="A0A1H8H3Q9"/>
<dbReference type="GO" id="GO:0005829">
    <property type="term" value="C:cytosol"/>
    <property type="evidence" value="ECO:0007669"/>
    <property type="project" value="TreeGrafter"/>
</dbReference>
<evidence type="ECO:0000256" key="1">
    <source>
        <dbReference type="ARBA" id="ARBA00009437"/>
    </source>
</evidence>
<dbReference type="Gene3D" id="1.10.10.10">
    <property type="entry name" value="Winged helix-like DNA-binding domain superfamily/Winged helix DNA-binding domain"/>
    <property type="match status" value="1"/>
</dbReference>
<dbReference type="Pfam" id="PF03466">
    <property type="entry name" value="LysR_substrate"/>
    <property type="match status" value="1"/>
</dbReference>
<dbReference type="PRINTS" id="PR00039">
    <property type="entry name" value="HTHLYSR"/>
</dbReference>
<dbReference type="GO" id="GO:0003677">
    <property type="term" value="F:DNA binding"/>
    <property type="evidence" value="ECO:0007669"/>
    <property type="project" value="UniProtKB-KW"/>
</dbReference>
<dbReference type="GO" id="GO:0045893">
    <property type="term" value="P:positive regulation of DNA-templated transcription"/>
    <property type="evidence" value="ECO:0007669"/>
    <property type="project" value="InterPro"/>
</dbReference>
<evidence type="ECO:0000256" key="3">
    <source>
        <dbReference type="ARBA" id="ARBA00023125"/>
    </source>
</evidence>
<dbReference type="NCBIfam" id="TIGR02424">
    <property type="entry name" value="TF_pcaQ"/>
    <property type="match status" value="1"/>
</dbReference>
<sequence>MGDTYNHLRMNWHSRLHLRHIRSFLEIARAESISKAADTLGITQPAVSKSLKELEDILGTRLFDRVGRGLRLNDDGRIFQSHAAASMSELMRGKDRLARDGGTATRLSVGTLPTAAADLVPRAALAFRDAMPRATLHVLTGPNWLLFNHLRDGTVDLVVGRMPEQPVAAGVTFEQFYLEDVVLVCRAGHPILDAPSPEACLSDFPLILPPRGAVIAATVERYLASIGLPALRADIETVALPVGGKVVRLSDAVWFISRAVVADDLAAGALVTVALQSPLLSGPVGISVSQTAPINVARDVFAECLRKVSREASPSARA</sequence>
<evidence type="ECO:0000256" key="2">
    <source>
        <dbReference type="ARBA" id="ARBA00023015"/>
    </source>
</evidence>
<dbReference type="Gene3D" id="3.40.190.10">
    <property type="entry name" value="Periplasmic binding protein-like II"/>
    <property type="match status" value="2"/>
</dbReference>
<gene>
    <name evidence="6" type="ORF">SAMN04488011_104301</name>
</gene>